<evidence type="ECO:0000256" key="14">
    <source>
        <dbReference type="ARBA" id="ARBA00024324"/>
    </source>
</evidence>
<keyword evidence="11" id="KW-1015">Disulfide bond</keyword>
<keyword evidence="8 15" id="KW-0862">Zinc</keyword>
<dbReference type="Pfam" id="PF01400">
    <property type="entry name" value="Astacin"/>
    <property type="match status" value="1"/>
</dbReference>
<name>A0AAV6QLC2_SOLSE</name>
<evidence type="ECO:0000256" key="4">
    <source>
        <dbReference type="ARBA" id="ARBA00022670"/>
    </source>
</evidence>
<proteinExistence type="inferred from homology"/>
<keyword evidence="16" id="KW-0812">Transmembrane</keyword>
<evidence type="ECO:0000256" key="15">
    <source>
        <dbReference type="PROSITE-ProRule" id="PRU01211"/>
    </source>
</evidence>
<dbReference type="InterPro" id="IPR026645">
    <property type="entry name" value="Dermatopontin"/>
</dbReference>
<evidence type="ECO:0000256" key="9">
    <source>
        <dbReference type="ARBA" id="ARBA00023049"/>
    </source>
</evidence>
<feature type="binding site" evidence="15">
    <location>
        <position position="361"/>
    </location>
    <ligand>
        <name>Zn(2+)</name>
        <dbReference type="ChEBI" id="CHEBI:29105"/>
        <note>catalytic</note>
    </ligand>
</feature>
<keyword evidence="4 15" id="KW-0645">Protease</keyword>
<evidence type="ECO:0000259" key="17">
    <source>
        <dbReference type="PROSITE" id="PS51864"/>
    </source>
</evidence>
<protein>
    <submittedName>
        <fullName evidence="18">High choriolytic enzyme 1</fullName>
    </submittedName>
</protein>
<evidence type="ECO:0000256" key="11">
    <source>
        <dbReference type="ARBA" id="ARBA00023157"/>
    </source>
</evidence>
<evidence type="ECO:0000256" key="16">
    <source>
        <dbReference type="SAM" id="Phobius"/>
    </source>
</evidence>
<comment type="cofactor">
    <cofactor evidence="15">
        <name>Zn(2+)</name>
        <dbReference type="ChEBI" id="CHEBI:29105"/>
    </cofactor>
    <text evidence="15">Binds 1 zinc ion per subunit.</text>
</comment>
<comment type="subcellular location">
    <subcellularLocation>
        <location evidence="1">Secreted</location>
    </subcellularLocation>
    <subcellularLocation>
        <location evidence="14">Zymogen granule</location>
    </subcellularLocation>
</comment>
<evidence type="ECO:0000256" key="3">
    <source>
        <dbReference type="ARBA" id="ARBA00022525"/>
    </source>
</evidence>
<sequence>MRKRTRVFNDRAGNDTVSLLPRVQSIKCSTCRQTDSQSPARARRRRNNELIMFSIIMVLVLLTAGYKAETYDNQPNGILYKTCPEDQLVSMIKSSYDDGDKDRQWKIECKDFGKLSNCVWFRFDNLHHQELQFNCPADHVIDSIHSVYDTNNEDRNWSFRCCTAALLTTFECRETSKVNFFKEDFTWHVPGGNFLKGFSTHGRNDNGDHRWSFSYCRAVIMDSETPSPILVANSPTQHSETDGDIVVHSRDKRSVKVCEPENCFWSKGANGLVQVPYTISDTFTNNENSAIEKAMNEFHLSSCVRFVPRKSQINYVSIVKKDGCRSEVGRRGGEQELSLGYNCVNNGHIQHELMHALGFWHEQSRSDRDVYVKINLDNVKDEHVSNFDRKETLNLNVPYDYSSLMHYGRTEFSKNRQDTVTPVIASASIGQRIGMTENDFLKINKLYSCKNYLHKRGEWDSEVGQSFTRQCPEGQAVSSITSAYDSIEKDRHWAVTCKALEKTHVCQWSTFTNQAWHDINFECGDNSVIAGVHSVYNHMMQDRIWKFYCCRASATVRLSNLKHTPLVNFYGEYFSWKVASINYITAVKSSFDTTTRDRRWSFSYQQRSVE</sequence>
<dbReference type="GO" id="GO:0006508">
    <property type="term" value="P:proteolysis"/>
    <property type="evidence" value="ECO:0007669"/>
    <property type="project" value="UniProtKB-KW"/>
</dbReference>
<feature type="binding site" evidence="15">
    <location>
        <position position="355"/>
    </location>
    <ligand>
        <name>Zn(2+)</name>
        <dbReference type="ChEBI" id="CHEBI:29105"/>
        <note>catalytic</note>
    </ligand>
</feature>
<keyword evidence="16" id="KW-1133">Transmembrane helix</keyword>
<keyword evidence="5 15" id="KW-0479">Metal-binding</keyword>
<dbReference type="InterPro" id="IPR006026">
    <property type="entry name" value="Peptidase_Metallo"/>
</dbReference>
<reference evidence="18 19" key="1">
    <citation type="journal article" date="2021" name="Sci. Rep.">
        <title>Chromosome anchoring in Senegalese sole (Solea senegalensis) reveals sex-associated markers and genome rearrangements in flatfish.</title>
        <authorList>
            <person name="Guerrero-Cozar I."/>
            <person name="Gomez-Garrido J."/>
            <person name="Berbel C."/>
            <person name="Martinez-Blanch J.F."/>
            <person name="Alioto T."/>
            <person name="Claros M.G."/>
            <person name="Gagnaire P.A."/>
            <person name="Manchado M."/>
        </authorList>
    </citation>
    <scope>NUCLEOTIDE SEQUENCE [LARGE SCALE GENOMIC DNA]</scope>
    <source>
        <strain evidence="18">Sse05_10M</strain>
    </source>
</reference>
<feature type="active site" evidence="15">
    <location>
        <position position="352"/>
    </location>
</feature>
<dbReference type="SMART" id="SM00235">
    <property type="entry name" value="ZnMc"/>
    <property type="match status" value="1"/>
</dbReference>
<dbReference type="Pfam" id="PF14704">
    <property type="entry name" value="DERM"/>
    <property type="match status" value="2"/>
</dbReference>
<evidence type="ECO:0000256" key="6">
    <source>
        <dbReference type="ARBA" id="ARBA00022729"/>
    </source>
</evidence>
<evidence type="ECO:0000256" key="7">
    <source>
        <dbReference type="ARBA" id="ARBA00022801"/>
    </source>
</evidence>
<evidence type="ECO:0000256" key="2">
    <source>
        <dbReference type="ARBA" id="ARBA00008712"/>
    </source>
</evidence>
<dbReference type="Proteomes" id="UP000693946">
    <property type="component" value="Linkage Group LG4"/>
</dbReference>
<dbReference type="EMBL" id="JAGKHQ010000016">
    <property type="protein sequence ID" value="KAG7493732.1"/>
    <property type="molecule type" value="Genomic_DNA"/>
</dbReference>
<evidence type="ECO:0000256" key="12">
    <source>
        <dbReference type="ARBA" id="ARBA00023180"/>
    </source>
</evidence>
<evidence type="ECO:0000256" key="5">
    <source>
        <dbReference type="ARBA" id="ARBA00022723"/>
    </source>
</evidence>
<evidence type="ECO:0000256" key="10">
    <source>
        <dbReference type="ARBA" id="ARBA00023145"/>
    </source>
</evidence>
<comment type="caution">
    <text evidence="18">The sequence shown here is derived from an EMBL/GenBank/DDBJ whole genome shotgun (WGS) entry which is preliminary data.</text>
</comment>
<accession>A0AAV6QLC2</accession>
<dbReference type="PROSITE" id="PS51864">
    <property type="entry name" value="ASTACIN"/>
    <property type="match status" value="1"/>
</dbReference>
<evidence type="ECO:0000256" key="13">
    <source>
        <dbReference type="ARBA" id="ARBA00023329"/>
    </source>
</evidence>
<evidence type="ECO:0000313" key="18">
    <source>
        <dbReference type="EMBL" id="KAG7493732.1"/>
    </source>
</evidence>
<comment type="similarity">
    <text evidence="2">Belongs to the dermatopontin family.</text>
</comment>
<comment type="caution">
    <text evidence="15">Lacks conserved residue(s) required for the propagation of feature annotation.</text>
</comment>
<dbReference type="GO" id="GO:0004222">
    <property type="term" value="F:metalloendopeptidase activity"/>
    <property type="evidence" value="ECO:0007669"/>
    <property type="project" value="UniProtKB-UniRule"/>
</dbReference>
<keyword evidence="10" id="KW-0865">Zymogen</keyword>
<keyword evidence="19" id="KW-1185">Reference proteome</keyword>
<dbReference type="AlphaFoldDB" id="A0AAV6QLC2"/>
<feature type="domain" description="Peptidase M12A" evidence="17">
    <location>
        <begin position="253"/>
        <end position="450"/>
    </location>
</feature>
<keyword evidence="3" id="KW-0964">Secreted</keyword>
<dbReference type="PANTHER" id="PTHR10127">
    <property type="entry name" value="DISCOIDIN, CUB, EGF, LAMININ , AND ZINC METALLOPROTEASE DOMAIN CONTAINING"/>
    <property type="match status" value="1"/>
</dbReference>
<dbReference type="GO" id="GO:0042588">
    <property type="term" value="C:zymogen granule"/>
    <property type="evidence" value="ECO:0007669"/>
    <property type="project" value="UniProtKB-SubCell"/>
</dbReference>
<dbReference type="PANTHER" id="PTHR10127:SF839">
    <property type="entry name" value="HATCHING ENZYME 1.2-RELATED"/>
    <property type="match status" value="1"/>
</dbReference>
<evidence type="ECO:0000256" key="8">
    <source>
        <dbReference type="ARBA" id="ARBA00022833"/>
    </source>
</evidence>
<keyword evidence="6" id="KW-0732">Signal</keyword>
<gene>
    <name evidence="18" type="ORF">JOB18_015385</name>
</gene>
<dbReference type="InterPro" id="IPR001506">
    <property type="entry name" value="Peptidase_M12A"/>
</dbReference>
<keyword evidence="7 15" id="KW-0378">Hydrolase</keyword>
<keyword evidence="16" id="KW-0472">Membrane</keyword>
<evidence type="ECO:0000313" key="19">
    <source>
        <dbReference type="Proteomes" id="UP000693946"/>
    </source>
</evidence>
<feature type="binding site" evidence="15">
    <location>
        <position position="351"/>
    </location>
    <ligand>
        <name>Zn(2+)</name>
        <dbReference type="ChEBI" id="CHEBI:29105"/>
        <note>catalytic</note>
    </ligand>
</feature>
<dbReference type="GO" id="GO:0008270">
    <property type="term" value="F:zinc ion binding"/>
    <property type="evidence" value="ECO:0007669"/>
    <property type="project" value="UniProtKB-UniRule"/>
</dbReference>
<dbReference type="GO" id="GO:0005576">
    <property type="term" value="C:extracellular region"/>
    <property type="evidence" value="ECO:0007669"/>
    <property type="project" value="UniProtKB-SubCell"/>
</dbReference>
<dbReference type="FunFam" id="3.40.390.10:FF:000040">
    <property type="entry name" value="Metalloendopeptidase"/>
    <property type="match status" value="1"/>
</dbReference>
<keyword evidence="9 15" id="KW-0482">Metalloprotease</keyword>
<feature type="transmembrane region" description="Helical" evidence="16">
    <location>
        <begin position="50"/>
        <end position="66"/>
    </location>
</feature>
<keyword evidence="13" id="KW-0968">Cytoplasmic vesicle</keyword>
<evidence type="ECO:0000256" key="1">
    <source>
        <dbReference type="ARBA" id="ARBA00004613"/>
    </source>
</evidence>
<organism evidence="18 19">
    <name type="scientific">Solea senegalensis</name>
    <name type="common">Senegalese sole</name>
    <dbReference type="NCBI Taxonomy" id="28829"/>
    <lineage>
        <taxon>Eukaryota</taxon>
        <taxon>Metazoa</taxon>
        <taxon>Chordata</taxon>
        <taxon>Craniata</taxon>
        <taxon>Vertebrata</taxon>
        <taxon>Euteleostomi</taxon>
        <taxon>Actinopterygii</taxon>
        <taxon>Neopterygii</taxon>
        <taxon>Teleostei</taxon>
        <taxon>Neoteleostei</taxon>
        <taxon>Acanthomorphata</taxon>
        <taxon>Carangaria</taxon>
        <taxon>Pleuronectiformes</taxon>
        <taxon>Pleuronectoidei</taxon>
        <taxon>Soleidae</taxon>
        <taxon>Solea</taxon>
    </lineage>
</organism>
<keyword evidence="12" id="KW-0325">Glycoprotein</keyword>